<dbReference type="VEuPathDB" id="FungiDB:AeMF1_003241"/>
<feature type="region of interest" description="Disordered" evidence="2">
    <location>
        <begin position="267"/>
        <end position="298"/>
    </location>
</feature>
<gene>
    <name evidence="3" type="ORF">Ae201684_005495</name>
</gene>
<feature type="coiled-coil region" evidence="1">
    <location>
        <begin position="53"/>
        <end position="80"/>
    </location>
</feature>
<dbReference type="EMBL" id="VJMJ01000070">
    <property type="protein sequence ID" value="KAF0738886.1"/>
    <property type="molecule type" value="Genomic_DNA"/>
</dbReference>
<dbReference type="Gene3D" id="1.20.5.170">
    <property type="match status" value="1"/>
</dbReference>
<evidence type="ECO:0000313" key="4">
    <source>
        <dbReference type="Proteomes" id="UP000481153"/>
    </source>
</evidence>
<evidence type="ECO:0000313" key="3">
    <source>
        <dbReference type="EMBL" id="KAF0738886.1"/>
    </source>
</evidence>
<dbReference type="AlphaFoldDB" id="A0A6G0XF51"/>
<dbReference type="Proteomes" id="UP000481153">
    <property type="component" value="Unassembled WGS sequence"/>
</dbReference>
<sequence>MDPDDLIHAVATSRTLEAQYQRAQMIADFNKERRREQCRVSQKIFRERKKREQAMFEATVQSLAKEVQQLEQRKAELVRYVPLQHILAHQPDFDGGVPARLTRKYISMFKNGYIPSKRRASDRQERFLHAFASYDIVYNGAIGVQSILDNWVRYTTSFSSVALETLSCDVMKTDDGAIVRGVTRSSLKMNRHSIERFFPNCPEVLKPMLIGQVLTVVAVMHFSFNDEDILVQLSGRGDFTSGLLAILRNSEDVEAVLAKSRIIPQITSTPKTPCKPPAPSSSTSSPNQSKMDLDFIQV</sequence>
<keyword evidence="1" id="KW-0175">Coiled coil</keyword>
<evidence type="ECO:0000256" key="1">
    <source>
        <dbReference type="SAM" id="Coils"/>
    </source>
</evidence>
<evidence type="ECO:0008006" key="5">
    <source>
        <dbReference type="Google" id="ProtNLM"/>
    </source>
</evidence>
<dbReference type="InterPro" id="IPR046347">
    <property type="entry name" value="bZIP_sf"/>
</dbReference>
<proteinExistence type="predicted"/>
<dbReference type="GO" id="GO:0003700">
    <property type="term" value="F:DNA-binding transcription factor activity"/>
    <property type="evidence" value="ECO:0007669"/>
    <property type="project" value="InterPro"/>
</dbReference>
<name>A0A6G0XF51_9STRA</name>
<accession>A0A6G0XF51</accession>
<dbReference type="SUPFAM" id="SSF57959">
    <property type="entry name" value="Leucine zipper domain"/>
    <property type="match status" value="1"/>
</dbReference>
<protein>
    <recommendedName>
        <fullName evidence="5">BZIP domain-containing protein</fullName>
    </recommendedName>
</protein>
<keyword evidence="4" id="KW-1185">Reference proteome</keyword>
<organism evidence="3 4">
    <name type="scientific">Aphanomyces euteiches</name>
    <dbReference type="NCBI Taxonomy" id="100861"/>
    <lineage>
        <taxon>Eukaryota</taxon>
        <taxon>Sar</taxon>
        <taxon>Stramenopiles</taxon>
        <taxon>Oomycota</taxon>
        <taxon>Saprolegniomycetes</taxon>
        <taxon>Saprolegniales</taxon>
        <taxon>Verrucalvaceae</taxon>
        <taxon>Aphanomyces</taxon>
    </lineage>
</organism>
<comment type="caution">
    <text evidence="3">The sequence shown here is derived from an EMBL/GenBank/DDBJ whole genome shotgun (WGS) entry which is preliminary data.</text>
</comment>
<evidence type="ECO:0000256" key="2">
    <source>
        <dbReference type="SAM" id="MobiDB-lite"/>
    </source>
</evidence>
<dbReference type="CDD" id="cd14686">
    <property type="entry name" value="bZIP"/>
    <property type="match status" value="1"/>
</dbReference>
<reference evidence="3 4" key="1">
    <citation type="submission" date="2019-07" db="EMBL/GenBank/DDBJ databases">
        <title>Genomics analysis of Aphanomyces spp. identifies a new class of oomycete effector associated with host adaptation.</title>
        <authorList>
            <person name="Gaulin E."/>
        </authorList>
    </citation>
    <scope>NUCLEOTIDE SEQUENCE [LARGE SCALE GENOMIC DNA]</scope>
    <source>
        <strain evidence="3 4">ATCC 201684</strain>
    </source>
</reference>